<dbReference type="SUPFAM" id="SSF48464">
    <property type="entry name" value="ENTH/VHS domain"/>
    <property type="match status" value="1"/>
</dbReference>
<sequence length="548" mass="60421">MNGTFNGQILVEKLARLNNSQQSIETLSHWCIFHMNKAKQVVETWDRQFHCSLREQRLSFLYLANDILQNSRRKGSEFVAEFWKVLPDALSDVIENGDDFGRNAALRLIDIWEDRKVFGSRGKTLKEELTGRNLDNSNRNEKNSVLKLKKSIGNILEKIISSFEVVYDGPVDEEALLTKCGTAIDSVEKAEKEIGSDYSSVQLNGTAFVELQGQHGILRECIEQLRVVESSRATLVSHLREALQEQEFKLDEVRNQLQVTQSQSEHAGHICQQVVNCKSGQLLAEQRLKEPGSFSMKKEPGSFSDMSLSFNPETPSSNREKEQSVPVMYAQRAPSLNNSSYVEDDPRKSAAAAVAAKLAASTSSAQMLTYVLSSLASEGVIGNQLNESSADQPHEKKPKLENGPPPYIPSTQPLQPPLPPFPHPESVPHNLTTTSQQLAQHQPPPPSSPPPLLPGSTMLQPPLPPPQPPVPPPPSAPFMQTSGSMANVPYSYGLQPPQLISGYHPMPGAPLSSMPPYPSPNVYQNFQGPESGFYSQPPLPATPPISRQ</sequence>
<keyword evidence="6" id="KW-1185">Reference proteome</keyword>
<dbReference type="GO" id="GO:0000993">
    <property type="term" value="F:RNA polymerase II complex binding"/>
    <property type="evidence" value="ECO:0007669"/>
    <property type="project" value="TreeGrafter"/>
</dbReference>
<feature type="compositionally biased region" description="Pro residues" evidence="3">
    <location>
        <begin position="403"/>
        <end position="425"/>
    </location>
</feature>
<reference evidence="5 6" key="1">
    <citation type="submission" date="2024-01" db="EMBL/GenBank/DDBJ databases">
        <title>Genome assemblies of Stephania.</title>
        <authorList>
            <person name="Yang L."/>
        </authorList>
    </citation>
    <scope>NUCLEOTIDE SEQUENCE [LARGE SCALE GENOMIC DNA]</scope>
    <source>
        <strain evidence="5">JXDWG</strain>
        <tissue evidence="5">Leaf</tissue>
    </source>
</reference>
<feature type="domain" description="CID" evidence="4">
    <location>
        <begin position="2"/>
        <end position="134"/>
    </location>
</feature>
<dbReference type="AlphaFoldDB" id="A0AAP0IR41"/>
<dbReference type="Pfam" id="PF04818">
    <property type="entry name" value="CID"/>
    <property type="match status" value="1"/>
</dbReference>
<dbReference type="PANTHER" id="PTHR12460">
    <property type="entry name" value="CYCLIN-DEPENDENT KINASE INHIBITOR-RELATED PROTEIN"/>
    <property type="match status" value="1"/>
</dbReference>
<organism evidence="5 6">
    <name type="scientific">Stephania cephalantha</name>
    <dbReference type="NCBI Taxonomy" id="152367"/>
    <lineage>
        <taxon>Eukaryota</taxon>
        <taxon>Viridiplantae</taxon>
        <taxon>Streptophyta</taxon>
        <taxon>Embryophyta</taxon>
        <taxon>Tracheophyta</taxon>
        <taxon>Spermatophyta</taxon>
        <taxon>Magnoliopsida</taxon>
        <taxon>Ranunculales</taxon>
        <taxon>Menispermaceae</taxon>
        <taxon>Menispermoideae</taxon>
        <taxon>Cissampelideae</taxon>
        <taxon>Stephania</taxon>
    </lineage>
</organism>
<dbReference type="GO" id="GO:0005634">
    <property type="term" value="C:nucleus"/>
    <property type="evidence" value="ECO:0007669"/>
    <property type="project" value="UniProtKB-ARBA"/>
</dbReference>
<dbReference type="PROSITE" id="PS51391">
    <property type="entry name" value="CID"/>
    <property type="match status" value="1"/>
</dbReference>
<feature type="region of interest" description="Disordered" evidence="3">
    <location>
        <begin position="494"/>
        <end position="548"/>
    </location>
</feature>
<keyword evidence="1" id="KW-0507">mRNA processing</keyword>
<evidence type="ECO:0000259" key="4">
    <source>
        <dbReference type="PROSITE" id="PS51391"/>
    </source>
</evidence>
<evidence type="ECO:0000256" key="1">
    <source>
        <dbReference type="ARBA" id="ARBA00022664"/>
    </source>
</evidence>
<gene>
    <name evidence="5" type="ORF">Scep_018249</name>
</gene>
<dbReference type="SMART" id="SM00582">
    <property type="entry name" value="RPR"/>
    <property type="match status" value="1"/>
</dbReference>
<dbReference type="CDD" id="cd16981">
    <property type="entry name" value="CID_RPRD_like"/>
    <property type="match status" value="1"/>
</dbReference>
<feature type="region of interest" description="Disordered" evidence="3">
    <location>
        <begin position="290"/>
        <end position="325"/>
    </location>
</feature>
<dbReference type="InterPro" id="IPR008942">
    <property type="entry name" value="ENTH_VHS"/>
</dbReference>
<dbReference type="InterPro" id="IPR006569">
    <property type="entry name" value="CID_dom"/>
</dbReference>
<keyword evidence="2" id="KW-0175">Coiled coil</keyword>
<proteinExistence type="predicted"/>
<feature type="compositionally biased region" description="Pro residues" evidence="3">
    <location>
        <begin position="461"/>
        <end position="476"/>
    </location>
</feature>
<feature type="compositionally biased region" description="Pro residues" evidence="3">
    <location>
        <begin position="442"/>
        <end position="453"/>
    </location>
</feature>
<protein>
    <recommendedName>
        <fullName evidence="4">CID domain-containing protein</fullName>
    </recommendedName>
</protein>
<dbReference type="EMBL" id="JBBNAG010000007">
    <property type="protein sequence ID" value="KAK9120156.1"/>
    <property type="molecule type" value="Genomic_DNA"/>
</dbReference>
<dbReference type="GO" id="GO:0031124">
    <property type="term" value="P:mRNA 3'-end processing"/>
    <property type="evidence" value="ECO:0007669"/>
    <property type="project" value="TreeGrafter"/>
</dbReference>
<feature type="region of interest" description="Disordered" evidence="3">
    <location>
        <begin position="386"/>
        <end position="482"/>
    </location>
</feature>
<evidence type="ECO:0000256" key="2">
    <source>
        <dbReference type="SAM" id="Coils"/>
    </source>
</evidence>
<dbReference type="PANTHER" id="PTHR12460:SF23">
    <property type="entry name" value="ACTIN CYTOSKELETON-REGULATORY COMPLEX PROTEIN PAN1"/>
    <property type="match status" value="1"/>
</dbReference>
<evidence type="ECO:0000256" key="3">
    <source>
        <dbReference type="SAM" id="MobiDB-lite"/>
    </source>
</evidence>
<evidence type="ECO:0000313" key="6">
    <source>
        <dbReference type="Proteomes" id="UP001419268"/>
    </source>
</evidence>
<feature type="compositionally biased region" description="Polar residues" evidence="3">
    <location>
        <begin position="430"/>
        <end position="440"/>
    </location>
</feature>
<name>A0AAP0IR41_9MAGN</name>
<feature type="compositionally biased region" description="Pro residues" evidence="3">
    <location>
        <begin position="537"/>
        <end position="548"/>
    </location>
</feature>
<feature type="coiled-coil region" evidence="2">
    <location>
        <begin position="236"/>
        <end position="263"/>
    </location>
</feature>
<evidence type="ECO:0000313" key="5">
    <source>
        <dbReference type="EMBL" id="KAK9120156.1"/>
    </source>
</evidence>
<feature type="compositionally biased region" description="Polar residues" evidence="3">
    <location>
        <begin position="304"/>
        <end position="317"/>
    </location>
</feature>
<feature type="compositionally biased region" description="Basic and acidic residues" evidence="3">
    <location>
        <begin position="290"/>
        <end position="300"/>
    </location>
</feature>
<dbReference type="Gene3D" id="1.25.40.90">
    <property type="match status" value="1"/>
</dbReference>
<comment type="caution">
    <text evidence="5">The sequence shown here is derived from an EMBL/GenBank/DDBJ whole genome shotgun (WGS) entry which is preliminary data.</text>
</comment>
<accession>A0AAP0IR41</accession>
<dbReference type="FunFam" id="1.25.40.90:FF:000018">
    <property type="entry name" value="ENTH/VHS family protein isoform 1"/>
    <property type="match status" value="1"/>
</dbReference>
<dbReference type="Proteomes" id="UP001419268">
    <property type="component" value="Unassembled WGS sequence"/>
</dbReference>